<gene>
    <name evidence="9" type="ORF">B1813_07835</name>
</gene>
<dbReference type="Proteomes" id="UP000192591">
    <property type="component" value="Unassembled WGS sequence"/>
</dbReference>
<reference evidence="9 10" key="1">
    <citation type="submission" date="2017-02" db="EMBL/GenBank/DDBJ databases">
        <title>Draft genome of Saccharomonospora sp. 154.</title>
        <authorList>
            <person name="Alonso-Carmona G.S."/>
            <person name="De La Haba R."/>
            <person name="Vera-Gargallo B."/>
            <person name="Sandoval-Trujillo A.H."/>
            <person name="Ramirez-Duran N."/>
            <person name="Ventosa A."/>
        </authorList>
    </citation>
    <scope>NUCLEOTIDE SEQUENCE [LARGE SCALE GENOMIC DNA]</scope>
    <source>
        <strain evidence="9 10">LRS4.154</strain>
    </source>
</reference>
<dbReference type="GO" id="GO:0006654">
    <property type="term" value="P:phosphatidic acid biosynthetic process"/>
    <property type="evidence" value="ECO:0007669"/>
    <property type="project" value="TreeGrafter"/>
</dbReference>
<dbReference type="SUPFAM" id="SSF69593">
    <property type="entry name" value="Glycerol-3-phosphate (1)-acyltransferase"/>
    <property type="match status" value="1"/>
</dbReference>
<evidence type="ECO:0000256" key="5">
    <source>
        <dbReference type="ARBA" id="ARBA00023315"/>
    </source>
</evidence>
<dbReference type="STRING" id="1962155.B1813_07835"/>
<evidence type="ECO:0000256" key="1">
    <source>
        <dbReference type="ARBA" id="ARBA00005189"/>
    </source>
</evidence>
<proteinExistence type="predicted"/>
<feature type="compositionally biased region" description="Low complexity" evidence="6">
    <location>
        <begin position="308"/>
        <end position="323"/>
    </location>
</feature>
<protein>
    <submittedName>
        <fullName evidence="9">1-acyl-sn-glycerol-3-phosphate acyltransferase</fullName>
    </submittedName>
</protein>
<keyword evidence="7" id="KW-0472">Membrane</keyword>
<dbReference type="PANTHER" id="PTHR10434">
    <property type="entry name" value="1-ACYL-SN-GLYCEROL-3-PHOSPHATE ACYLTRANSFERASE"/>
    <property type="match status" value="1"/>
</dbReference>
<organism evidence="9 10">
    <name type="scientific">Saccharomonospora piscinae</name>
    <dbReference type="NCBI Taxonomy" id="687388"/>
    <lineage>
        <taxon>Bacteria</taxon>
        <taxon>Bacillati</taxon>
        <taxon>Actinomycetota</taxon>
        <taxon>Actinomycetes</taxon>
        <taxon>Pseudonocardiales</taxon>
        <taxon>Pseudonocardiaceae</taxon>
        <taxon>Saccharomonospora</taxon>
    </lineage>
</organism>
<dbReference type="RefSeq" id="WP_081191264.1">
    <property type="nucleotide sequence ID" value="NZ_MWIH01000005.1"/>
</dbReference>
<keyword evidence="5 9" id="KW-0012">Acyltransferase</keyword>
<evidence type="ECO:0000313" key="10">
    <source>
        <dbReference type="Proteomes" id="UP000192591"/>
    </source>
</evidence>
<feature type="domain" description="Phospholipid/glycerol acyltransferase" evidence="8">
    <location>
        <begin position="95"/>
        <end position="207"/>
    </location>
</feature>
<evidence type="ECO:0000256" key="3">
    <source>
        <dbReference type="ARBA" id="ARBA00022679"/>
    </source>
</evidence>
<evidence type="ECO:0000313" key="9">
    <source>
        <dbReference type="EMBL" id="OQO92156.1"/>
    </source>
</evidence>
<dbReference type="EMBL" id="MWIH01000005">
    <property type="protein sequence ID" value="OQO92156.1"/>
    <property type="molecule type" value="Genomic_DNA"/>
</dbReference>
<dbReference type="CDD" id="cd07989">
    <property type="entry name" value="LPLAT_AGPAT-like"/>
    <property type="match status" value="1"/>
</dbReference>
<feature type="region of interest" description="Disordered" evidence="6">
    <location>
        <begin position="296"/>
        <end position="331"/>
    </location>
</feature>
<keyword evidence="7" id="KW-0812">Transmembrane</keyword>
<keyword evidence="3 9" id="KW-0808">Transferase</keyword>
<keyword evidence="7" id="KW-1133">Transmembrane helix</keyword>
<dbReference type="PANTHER" id="PTHR10434:SF64">
    <property type="entry name" value="1-ACYL-SN-GLYCEROL-3-PHOSPHATE ACYLTRANSFERASE-RELATED"/>
    <property type="match status" value="1"/>
</dbReference>
<evidence type="ECO:0000256" key="4">
    <source>
        <dbReference type="ARBA" id="ARBA00023098"/>
    </source>
</evidence>
<evidence type="ECO:0000256" key="6">
    <source>
        <dbReference type="SAM" id="MobiDB-lite"/>
    </source>
</evidence>
<dbReference type="Pfam" id="PF01553">
    <property type="entry name" value="Acyltransferase"/>
    <property type="match status" value="1"/>
</dbReference>
<sequence length="331" mass="34553">MSAEPTSAPHWRPVSPCGPACLTSHETDVALPVRAARTVALVAVLLGVLLVAGPVAVLRGSWRDRVARTVFRALLAACGVRLVVRGDLDGAGRGALVVSNHISWLDIVGLSAVRPMRALAKREIASWPVLGPLVARSGSVFLDRDRPSTLPAAVADVSRVLRSGALLSVTPEGTTWCGSASGRFRPAFFQAAIDAGVPVRPVALRYRLASGRETTRPAFVGTESLVESVRRTVRLRGLVLEVFVCPEIAPGRAADRGELAALAQASVQAALGTTTLVSTAPERAQVSKRSVSVGASSLSLEEGPPCPRCTTTTPCSCSNSETTRTGSLRSG</sequence>
<comment type="caution">
    <text evidence="9">The sequence shown here is derived from an EMBL/GenBank/DDBJ whole genome shotgun (WGS) entry which is preliminary data.</text>
</comment>
<keyword evidence="4" id="KW-0443">Lipid metabolism</keyword>
<evidence type="ECO:0000256" key="7">
    <source>
        <dbReference type="SAM" id="Phobius"/>
    </source>
</evidence>
<evidence type="ECO:0000259" key="8">
    <source>
        <dbReference type="SMART" id="SM00563"/>
    </source>
</evidence>
<name>A0A1V9A546_SACPI</name>
<accession>A0A1V9A546</accession>
<evidence type="ECO:0000256" key="2">
    <source>
        <dbReference type="ARBA" id="ARBA00022516"/>
    </source>
</evidence>
<keyword evidence="10" id="KW-1185">Reference proteome</keyword>
<dbReference type="AlphaFoldDB" id="A0A1V9A546"/>
<keyword evidence="2" id="KW-0444">Lipid biosynthesis</keyword>
<comment type="pathway">
    <text evidence="1">Lipid metabolism.</text>
</comment>
<dbReference type="SMART" id="SM00563">
    <property type="entry name" value="PlsC"/>
    <property type="match status" value="1"/>
</dbReference>
<feature type="transmembrane region" description="Helical" evidence="7">
    <location>
        <begin position="39"/>
        <end position="58"/>
    </location>
</feature>
<dbReference type="InterPro" id="IPR002123">
    <property type="entry name" value="Plipid/glycerol_acylTrfase"/>
</dbReference>
<dbReference type="GO" id="GO:0003841">
    <property type="term" value="F:1-acylglycerol-3-phosphate O-acyltransferase activity"/>
    <property type="evidence" value="ECO:0007669"/>
    <property type="project" value="TreeGrafter"/>
</dbReference>